<sequence>MAVKIRLLRMGKIRNPQYRIVVADSRTKRDGRAIEFVGVYQPKEDPSVIEVKSERVQYWLSVGAQPSEAVQRLLELTGDWQKFKGLPAPPPLKVAPERADRKAAYEAEAKAAAGVADTPAKPAKKAAAKAEEPKAAEPKAEEQTGAESGEQA</sequence>
<dbReference type="EMBL" id="JACHJC010000001">
    <property type="protein sequence ID" value="MBB5112122.1"/>
    <property type="molecule type" value="Genomic_DNA"/>
</dbReference>
<feature type="compositionally biased region" description="Low complexity" evidence="4">
    <location>
        <begin position="111"/>
        <end position="121"/>
    </location>
</feature>
<organism evidence="5 6">
    <name type="scientific">Micromonospora echinospora</name>
    <name type="common">Micromonospora purpurea</name>
    <dbReference type="NCBI Taxonomy" id="1877"/>
    <lineage>
        <taxon>Bacteria</taxon>
        <taxon>Bacillati</taxon>
        <taxon>Actinomycetota</taxon>
        <taxon>Actinomycetes</taxon>
        <taxon>Micromonosporales</taxon>
        <taxon>Micromonosporaceae</taxon>
        <taxon>Micromonospora</taxon>
    </lineage>
</organism>
<dbReference type="RefSeq" id="WP_073830372.1">
    <property type="nucleotide sequence ID" value="NZ_JACHJC010000001.1"/>
</dbReference>
<evidence type="ECO:0000256" key="2">
    <source>
        <dbReference type="ARBA" id="ARBA00023274"/>
    </source>
</evidence>
<dbReference type="PANTHER" id="PTHR12919">
    <property type="entry name" value="30S RIBOSOMAL PROTEIN S16"/>
    <property type="match status" value="1"/>
</dbReference>
<dbReference type="Gene3D" id="3.30.1320.10">
    <property type="match status" value="1"/>
</dbReference>
<dbReference type="PANTHER" id="PTHR12919:SF20">
    <property type="entry name" value="SMALL RIBOSOMAL SUBUNIT PROTEIN BS16M"/>
    <property type="match status" value="1"/>
</dbReference>
<evidence type="ECO:0000256" key="4">
    <source>
        <dbReference type="SAM" id="MobiDB-lite"/>
    </source>
</evidence>
<accession>A0ABR6MA63</accession>
<proteinExistence type="inferred from homology"/>
<feature type="region of interest" description="Disordered" evidence="4">
    <location>
        <begin position="111"/>
        <end position="152"/>
    </location>
</feature>
<comment type="similarity">
    <text evidence="3">Belongs to the bacterial ribosomal protein bS16 family.</text>
</comment>
<reference evidence="5 6" key="1">
    <citation type="submission" date="2020-08" db="EMBL/GenBank/DDBJ databases">
        <title>Sequencing the genomes of 1000 actinobacteria strains.</title>
        <authorList>
            <person name="Klenk H.-P."/>
        </authorList>
    </citation>
    <scope>NUCLEOTIDE SEQUENCE [LARGE SCALE GENOMIC DNA]</scope>
    <source>
        <strain evidence="5 6">DSM 43036</strain>
    </source>
</reference>
<dbReference type="InterPro" id="IPR000307">
    <property type="entry name" value="Ribosomal_bS16"/>
</dbReference>
<dbReference type="NCBIfam" id="NF011093">
    <property type="entry name" value="PRK14520.1"/>
    <property type="match status" value="1"/>
</dbReference>
<keyword evidence="2 3" id="KW-0687">Ribonucleoprotein</keyword>
<feature type="compositionally biased region" description="Basic and acidic residues" evidence="4">
    <location>
        <begin position="128"/>
        <end position="142"/>
    </location>
</feature>
<dbReference type="InterPro" id="IPR023803">
    <property type="entry name" value="Ribosomal_bS16_dom_sf"/>
</dbReference>
<name>A0ABR6MA63_MICEC</name>
<keyword evidence="1 3" id="KW-0689">Ribosomal protein</keyword>
<dbReference type="SUPFAM" id="SSF54565">
    <property type="entry name" value="Ribosomal protein S16"/>
    <property type="match status" value="1"/>
</dbReference>
<evidence type="ECO:0000313" key="5">
    <source>
        <dbReference type="EMBL" id="MBB5112122.1"/>
    </source>
</evidence>
<comment type="caution">
    <text evidence="5">The sequence shown here is derived from an EMBL/GenBank/DDBJ whole genome shotgun (WGS) entry which is preliminary data.</text>
</comment>
<evidence type="ECO:0000313" key="6">
    <source>
        <dbReference type="Proteomes" id="UP000618986"/>
    </source>
</evidence>
<evidence type="ECO:0000256" key="1">
    <source>
        <dbReference type="ARBA" id="ARBA00022980"/>
    </source>
</evidence>
<dbReference type="Proteomes" id="UP000618986">
    <property type="component" value="Unassembled WGS sequence"/>
</dbReference>
<gene>
    <name evidence="3" type="primary">rpsP</name>
    <name evidence="5" type="ORF">FHU28_001961</name>
</gene>
<protein>
    <recommendedName>
        <fullName evidence="3">Small ribosomal subunit protein bS16</fullName>
    </recommendedName>
</protein>
<evidence type="ECO:0000256" key="3">
    <source>
        <dbReference type="HAMAP-Rule" id="MF_00385"/>
    </source>
</evidence>
<dbReference type="GO" id="GO:0005840">
    <property type="term" value="C:ribosome"/>
    <property type="evidence" value="ECO:0007669"/>
    <property type="project" value="UniProtKB-KW"/>
</dbReference>
<dbReference type="NCBIfam" id="TIGR00002">
    <property type="entry name" value="S16"/>
    <property type="match status" value="1"/>
</dbReference>
<dbReference type="HAMAP" id="MF_00385">
    <property type="entry name" value="Ribosomal_bS16"/>
    <property type="match status" value="1"/>
</dbReference>
<dbReference type="Pfam" id="PF00886">
    <property type="entry name" value="Ribosomal_S16"/>
    <property type="match status" value="1"/>
</dbReference>
<keyword evidence="6" id="KW-1185">Reference proteome</keyword>
<dbReference type="GeneID" id="300292550"/>